<accession>A0A8E5HMY4</accession>
<evidence type="ECO:0000313" key="2">
    <source>
        <dbReference type="EMBL" id="QUC18253.1"/>
    </source>
</evidence>
<dbReference type="KEGG" id="uvi:66063272"/>
<organism evidence="2 3">
    <name type="scientific">Ustilaginoidea virens</name>
    <name type="common">Rice false smut fungus</name>
    <name type="synonym">Villosiclava virens</name>
    <dbReference type="NCBI Taxonomy" id="1159556"/>
    <lineage>
        <taxon>Eukaryota</taxon>
        <taxon>Fungi</taxon>
        <taxon>Dikarya</taxon>
        <taxon>Ascomycota</taxon>
        <taxon>Pezizomycotina</taxon>
        <taxon>Sordariomycetes</taxon>
        <taxon>Hypocreomycetidae</taxon>
        <taxon>Hypocreales</taxon>
        <taxon>Clavicipitaceae</taxon>
        <taxon>Ustilaginoidea</taxon>
    </lineage>
</organism>
<keyword evidence="3" id="KW-1185">Reference proteome</keyword>
<feature type="compositionally biased region" description="Basic and acidic residues" evidence="1">
    <location>
        <begin position="69"/>
        <end position="79"/>
    </location>
</feature>
<dbReference type="GeneID" id="66063272"/>
<feature type="region of interest" description="Disordered" evidence="1">
    <location>
        <begin position="54"/>
        <end position="84"/>
    </location>
</feature>
<reference evidence="2" key="1">
    <citation type="submission" date="2020-03" db="EMBL/GenBank/DDBJ databases">
        <title>A mixture of massive structural variations and highly conserved coding sequences in Ustilaginoidea virens genome.</title>
        <authorList>
            <person name="Zhang K."/>
            <person name="Zhao Z."/>
            <person name="Zhang Z."/>
            <person name="Li Y."/>
            <person name="Hsiang T."/>
            <person name="Sun W."/>
        </authorList>
    </citation>
    <scope>NUCLEOTIDE SEQUENCE</scope>
    <source>
        <strain evidence="2">UV-8b</strain>
    </source>
</reference>
<name>A0A8E5HMY4_USTVR</name>
<dbReference type="AlphaFoldDB" id="A0A8E5HMY4"/>
<evidence type="ECO:0000256" key="1">
    <source>
        <dbReference type="SAM" id="MobiDB-lite"/>
    </source>
</evidence>
<dbReference type="Proteomes" id="UP000027002">
    <property type="component" value="Chromosome 2"/>
</dbReference>
<sequence>MKNFSSEAICKETVTVEPRVTDLHLSLQDRQTGCHEQMTDLSFHSFDLTNIGGSARRAPDTGQLGTRCRRSDAPAHFENSRPTLTNSRSAAMAELGRGLAGGSTALAEGYSIPDHSRRPIIINELCEPSQVPRGKGRRVGEFPQLRQKSATLTEEPTYLDAMVFAGDFQEPGLCPPPIRQKKPGTSHGPAKAHTYAGFLEAVRPGPGPYKCPDAQQERTPSPCDGSCDESVNGGDALACPACLFEEDGVVHSEPLASYDSRRCARPTIMTENTPGNETFTVPSRRCGHRRLLPYPPYSSTAAGLIASSGPRSRDMEKQYLVSQRAGKAKNGPILCSRTMHQRGELNSESNLNVPGHLGQYQPGRGERVTHHDLRNLDTWMLASNHSPGEELVVQHHASVPSQVYVDAEGRPLLLTDAGKIYKLYKPSELNR</sequence>
<evidence type="ECO:0000313" key="3">
    <source>
        <dbReference type="Proteomes" id="UP000027002"/>
    </source>
</evidence>
<dbReference type="RefSeq" id="XP_042995926.1">
    <property type="nucleotide sequence ID" value="XM_043139992.1"/>
</dbReference>
<protein>
    <submittedName>
        <fullName evidence="2">Uncharacterized protein</fullName>
    </submittedName>
</protein>
<proteinExistence type="predicted"/>
<gene>
    <name evidence="2" type="ORF">UV8b_02494</name>
</gene>
<dbReference type="EMBL" id="CP072754">
    <property type="protein sequence ID" value="QUC18253.1"/>
    <property type="molecule type" value="Genomic_DNA"/>
</dbReference>